<feature type="region of interest" description="Disordered" evidence="1">
    <location>
        <begin position="188"/>
        <end position="219"/>
    </location>
</feature>
<dbReference type="CDD" id="cd07731">
    <property type="entry name" value="ComA-like_MBL-fold"/>
    <property type="match status" value="1"/>
</dbReference>
<evidence type="ECO:0000256" key="1">
    <source>
        <dbReference type="SAM" id="MobiDB-lite"/>
    </source>
</evidence>
<dbReference type="SUPFAM" id="SSF56281">
    <property type="entry name" value="Metallo-hydrolase/oxidoreductase"/>
    <property type="match status" value="1"/>
</dbReference>
<accession>A0A1F5E3P2</accession>
<dbReference type="InterPro" id="IPR035681">
    <property type="entry name" value="ComA-like_MBL"/>
</dbReference>
<dbReference type="PANTHER" id="PTHR30619">
    <property type="entry name" value="DNA INTERNALIZATION/COMPETENCE PROTEIN COMEC/REC2"/>
    <property type="match status" value="1"/>
</dbReference>
<dbReference type="Proteomes" id="UP000177006">
    <property type="component" value="Unassembled WGS sequence"/>
</dbReference>
<name>A0A1F5E3P2_9BACT</name>
<dbReference type="STRING" id="1797457.A2160_01720"/>
<dbReference type="InterPro" id="IPR036866">
    <property type="entry name" value="RibonucZ/Hydroxyglut_hydro"/>
</dbReference>
<reference evidence="4 5" key="1">
    <citation type="journal article" date="2016" name="Nat. Commun.">
        <title>Thousands of microbial genomes shed light on interconnected biogeochemical processes in an aquifer system.</title>
        <authorList>
            <person name="Anantharaman K."/>
            <person name="Brown C.T."/>
            <person name="Hug L.A."/>
            <person name="Sharon I."/>
            <person name="Castelle C.J."/>
            <person name="Probst A.J."/>
            <person name="Thomas B.C."/>
            <person name="Singh A."/>
            <person name="Wilkins M.J."/>
            <person name="Karaoz U."/>
            <person name="Brodie E.L."/>
            <person name="Williams K.H."/>
            <person name="Hubbard S.S."/>
            <person name="Banfield J.F."/>
        </authorList>
    </citation>
    <scope>NUCLEOTIDE SEQUENCE [LARGE SCALE GENOMIC DNA]</scope>
</reference>
<feature type="domain" description="Metallo-beta-lactamase" evidence="3">
    <location>
        <begin position="59"/>
        <end position="286"/>
    </location>
</feature>
<keyword evidence="2" id="KW-0472">Membrane</keyword>
<dbReference type="EMBL" id="MEZK01000028">
    <property type="protein sequence ID" value="OGD61993.1"/>
    <property type="molecule type" value="Genomic_DNA"/>
</dbReference>
<evidence type="ECO:0000256" key="2">
    <source>
        <dbReference type="SAM" id="Phobius"/>
    </source>
</evidence>
<keyword evidence="2" id="KW-1133">Transmembrane helix</keyword>
<dbReference type="Pfam" id="PF00753">
    <property type="entry name" value="Lactamase_B"/>
    <property type="match status" value="1"/>
</dbReference>
<dbReference type="Gene3D" id="3.60.15.10">
    <property type="entry name" value="Ribonuclease Z/Hydroxyacylglutathione hydrolase-like"/>
    <property type="match status" value="1"/>
</dbReference>
<feature type="compositionally biased region" description="Polar residues" evidence="1">
    <location>
        <begin position="204"/>
        <end position="219"/>
    </location>
</feature>
<evidence type="ECO:0000313" key="5">
    <source>
        <dbReference type="Proteomes" id="UP000177006"/>
    </source>
</evidence>
<organism evidence="4 5">
    <name type="scientific">Candidatus Beckwithbacteria bacterium RBG_13_42_9</name>
    <dbReference type="NCBI Taxonomy" id="1797457"/>
    <lineage>
        <taxon>Bacteria</taxon>
        <taxon>Candidatus Beckwithiibacteriota</taxon>
    </lineage>
</organism>
<dbReference type="InterPro" id="IPR001279">
    <property type="entry name" value="Metallo-B-lactamas"/>
</dbReference>
<keyword evidence="2" id="KW-0812">Transmembrane</keyword>
<feature type="transmembrane region" description="Helical" evidence="2">
    <location>
        <begin position="29"/>
        <end position="47"/>
    </location>
</feature>
<dbReference type="InterPro" id="IPR052159">
    <property type="entry name" value="Competence_DNA_uptake"/>
</dbReference>
<sequence>MLKILQFLFPLFRKEGAGEIFSKMAKTKLFPIIFLFFGLLIGLISQWPDNNMHFIACNVGQGDAILLTSGQAQVLIDGGPNNQVEQCLSEHLPFWDRTIELVVATHPDKDHIAGLVKVIENYNVMSFVSINKANDTTYFNNLRSEIQKKGIKVHLAQKGDQIIVGKIKLNLLSPAKEDRSYLVWSASGADSASDPADKQILGSRASSSPPKADNSSNDDSVVMRASFGNFDALLTGDITSAKEKELESQHLSDIEVLKVSHHGSKYATSQEFLDKLRPKLAVIAVGKNQWGHPAAEVLERLRNLEIKILRTDTDGEIEVVSDGQGWQIKN</sequence>
<protein>
    <recommendedName>
        <fullName evidence="3">Metallo-beta-lactamase domain-containing protein</fullName>
    </recommendedName>
</protein>
<proteinExistence type="predicted"/>
<gene>
    <name evidence="4" type="ORF">A2160_01720</name>
</gene>
<dbReference type="PANTHER" id="PTHR30619:SF1">
    <property type="entry name" value="RECOMBINATION PROTEIN 2"/>
    <property type="match status" value="1"/>
</dbReference>
<dbReference type="AlphaFoldDB" id="A0A1F5E3P2"/>
<evidence type="ECO:0000313" key="4">
    <source>
        <dbReference type="EMBL" id="OGD61993.1"/>
    </source>
</evidence>
<evidence type="ECO:0000259" key="3">
    <source>
        <dbReference type="Pfam" id="PF00753"/>
    </source>
</evidence>
<comment type="caution">
    <text evidence="4">The sequence shown here is derived from an EMBL/GenBank/DDBJ whole genome shotgun (WGS) entry which is preliminary data.</text>
</comment>